<dbReference type="STRING" id="1805238.AUJ23_00290"/>
<dbReference type="PANTHER" id="PTHR35024:SF4">
    <property type="entry name" value="POLYMER-FORMING CYTOSKELETAL PROTEIN"/>
    <property type="match status" value="1"/>
</dbReference>
<evidence type="ECO:0000313" key="4">
    <source>
        <dbReference type="Proteomes" id="UP000181941"/>
    </source>
</evidence>
<dbReference type="Proteomes" id="UP000181941">
    <property type="component" value="Unassembled WGS sequence"/>
</dbReference>
<organism evidence="3 4">
    <name type="scientific">Candidatus Magasanikbacteria bacterium CG1_02_32_51</name>
    <dbReference type="NCBI Taxonomy" id="1805238"/>
    <lineage>
        <taxon>Bacteria</taxon>
        <taxon>Candidatus Magasanikiibacteriota</taxon>
    </lineage>
</organism>
<feature type="region of interest" description="Disordered" evidence="2">
    <location>
        <begin position="142"/>
        <end position="162"/>
    </location>
</feature>
<comment type="caution">
    <text evidence="3">The sequence shown here is derived from an EMBL/GenBank/DDBJ whole genome shotgun (WGS) entry which is preliminary data.</text>
</comment>
<evidence type="ECO:0000256" key="1">
    <source>
        <dbReference type="ARBA" id="ARBA00044755"/>
    </source>
</evidence>
<accession>A0A1J4U9C0</accession>
<evidence type="ECO:0008006" key="5">
    <source>
        <dbReference type="Google" id="ProtNLM"/>
    </source>
</evidence>
<dbReference type="InterPro" id="IPR007607">
    <property type="entry name" value="BacA/B"/>
</dbReference>
<dbReference type="PANTHER" id="PTHR35024">
    <property type="entry name" value="HYPOTHETICAL CYTOSOLIC PROTEIN"/>
    <property type="match status" value="1"/>
</dbReference>
<feature type="region of interest" description="Disordered" evidence="2">
    <location>
        <begin position="1"/>
        <end position="32"/>
    </location>
</feature>
<comment type="similarity">
    <text evidence="1">Belongs to the bactofilin family.</text>
</comment>
<protein>
    <recommendedName>
        <fullName evidence="5">Cell shape determination protein CcmA</fullName>
    </recommendedName>
</protein>
<reference evidence="3 4" key="1">
    <citation type="journal article" date="2016" name="Environ. Microbiol.">
        <title>Genomic resolution of a cold subsurface aquifer community provides metabolic insights for novel microbes adapted to high CO concentrations.</title>
        <authorList>
            <person name="Probst A.J."/>
            <person name="Castelle C.J."/>
            <person name="Singh A."/>
            <person name="Brown C.T."/>
            <person name="Anantharaman K."/>
            <person name="Sharon I."/>
            <person name="Hug L.A."/>
            <person name="Burstein D."/>
            <person name="Emerson J.B."/>
            <person name="Thomas B.C."/>
            <person name="Banfield J.F."/>
        </authorList>
    </citation>
    <scope>NUCLEOTIDE SEQUENCE [LARGE SCALE GENOMIC DNA]</scope>
    <source>
        <strain evidence="3">CG1_02_32_51</strain>
    </source>
</reference>
<evidence type="ECO:0000313" key="3">
    <source>
        <dbReference type="EMBL" id="OIO20472.1"/>
    </source>
</evidence>
<sequence>MFKQNPDELANLSQVSSHSHHNTHQQEDDQVETVVGPSVVVEGDFVSEGNILVKGTVSGNVKTGRLLTVEEGAKILANVKAGEAIVSGEVQGNVKVDGKLELTSSARLMGDITCDVLVIEAGALLQGKIFMNGLEEMSKNEKKVARRTKKTMEEDIDSGSDE</sequence>
<dbReference type="AlphaFoldDB" id="A0A1J4U9C0"/>
<gene>
    <name evidence="3" type="ORF">AUJ23_00290</name>
</gene>
<dbReference type="EMBL" id="MNVC01000004">
    <property type="protein sequence ID" value="OIO20472.1"/>
    <property type="molecule type" value="Genomic_DNA"/>
</dbReference>
<name>A0A1J4U9C0_9BACT</name>
<evidence type="ECO:0000256" key="2">
    <source>
        <dbReference type="SAM" id="MobiDB-lite"/>
    </source>
</evidence>
<proteinExistence type="inferred from homology"/>
<dbReference type="Pfam" id="PF04519">
    <property type="entry name" value="Bactofilin"/>
    <property type="match status" value="1"/>
</dbReference>